<feature type="signal peptide" evidence="8">
    <location>
        <begin position="1"/>
        <end position="31"/>
    </location>
</feature>
<keyword evidence="4 7" id="KW-0812">Transmembrane</keyword>
<evidence type="ECO:0000256" key="5">
    <source>
        <dbReference type="ARBA" id="ARBA00023136"/>
    </source>
</evidence>
<dbReference type="InterPro" id="IPR023996">
    <property type="entry name" value="TonB-dep_OMP_SusC/RagA"/>
</dbReference>
<evidence type="ECO:0000313" key="13">
    <source>
        <dbReference type="Proteomes" id="UP000629596"/>
    </source>
</evidence>
<evidence type="ECO:0000256" key="3">
    <source>
        <dbReference type="ARBA" id="ARBA00022452"/>
    </source>
</evidence>
<reference evidence="11 12" key="1">
    <citation type="submission" date="2018-07" db="EMBL/GenBank/DDBJ databases">
        <title>Parabacteroides acidifaciens nov. sp., isolated from human feces.</title>
        <authorList>
            <person name="Wang Y.J."/>
        </authorList>
    </citation>
    <scope>NUCLEOTIDE SEQUENCE [LARGE SCALE GENOMIC DNA]</scope>
    <source>
        <strain evidence="11 12">426-9</strain>
    </source>
</reference>
<evidence type="ECO:0000256" key="8">
    <source>
        <dbReference type="SAM" id="SignalP"/>
    </source>
</evidence>
<name>A0A3D8H9J0_9BACT</name>
<dbReference type="GO" id="GO:0009279">
    <property type="term" value="C:cell outer membrane"/>
    <property type="evidence" value="ECO:0007669"/>
    <property type="project" value="UniProtKB-SubCell"/>
</dbReference>
<dbReference type="AlphaFoldDB" id="A0A3D8H9J0"/>
<dbReference type="SUPFAM" id="SSF49464">
    <property type="entry name" value="Carboxypeptidase regulatory domain-like"/>
    <property type="match status" value="1"/>
</dbReference>
<feature type="chain" id="PRO_5017586535" evidence="8">
    <location>
        <begin position="32"/>
        <end position="1033"/>
    </location>
</feature>
<dbReference type="InterPro" id="IPR012910">
    <property type="entry name" value="Plug_dom"/>
</dbReference>
<dbReference type="FunFam" id="2.170.130.10:FF:000008">
    <property type="entry name" value="SusC/RagA family TonB-linked outer membrane protein"/>
    <property type="match status" value="1"/>
</dbReference>
<evidence type="ECO:0000313" key="11">
    <source>
        <dbReference type="EMBL" id="RDU47659.1"/>
    </source>
</evidence>
<keyword evidence="8" id="KW-0732">Signal</keyword>
<dbReference type="SUPFAM" id="SSF56935">
    <property type="entry name" value="Porins"/>
    <property type="match status" value="1"/>
</dbReference>
<dbReference type="InterPro" id="IPR023997">
    <property type="entry name" value="TonB-dep_OMP_SusC/RagA_CS"/>
</dbReference>
<dbReference type="RefSeq" id="WP_115501094.1">
    <property type="nucleotide sequence ID" value="NZ_JACRTI010000067.1"/>
</dbReference>
<evidence type="ECO:0000256" key="7">
    <source>
        <dbReference type="PROSITE-ProRule" id="PRU01360"/>
    </source>
</evidence>
<dbReference type="PROSITE" id="PS52016">
    <property type="entry name" value="TONB_DEPENDENT_REC_3"/>
    <property type="match status" value="1"/>
</dbReference>
<dbReference type="InterPro" id="IPR039426">
    <property type="entry name" value="TonB-dep_rcpt-like"/>
</dbReference>
<keyword evidence="2 7" id="KW-0813">Transport</keyword>
<keyword evidence="13" id="KW-1185">Reference proteome</keyword>
<keyword evidence="6 7" id="KW-0998">Cell outer membrane</keyword>
<dbReference type="InterPro" id="IPR036942">
    <property type="entry name" value="Beta-barrel_TonB_sf"/>
</dbReference>
<dbReference type="InterPro" id="IPR008969">
    <property type="entry name" value="CarboxyPept-like_regulatory"/>
</dbReference>
<feature type="domain" description="TonB-dependent receptor plug" evidence="9">
    <location>
        <begin position="133"/>
        <end position="241"/>
    </location>
</feature>
<dbReference type="FunFam" id="2.60.40.1120:FF:000003">
    <property type="entry name" value="Outer membrane protein Omp121"/>
    <property type="match status" value="1"/>
</dbReference>
<dbReference type="Gene3D" id="2.40.170.20">
    <property type="entry name" value="TonB-dependent receptor, beta-barrel domain"/>
    <property type="match status" value="1"/>
</dbReference>
<dbReference type="NCBIfam" id="TIGR04056">
    <property type="entry name" value="OMP_RagA_SusC"/>
    <property type="match status" value="1"/>
</dbReference>
<dbReference type="Pfam" id="PF13715">
    <property type="entry name" value="CarbopepD_reg_2"/>
    <property type="match status" value="1"/>
</dbReference>
<comment type="caution">
    <text evidence="11">The sequence shown here is derived from an EMBL/GenBank/DDBJ whole genome shotgun (WGS) entry which is preliminary data.</text>
</comment>
<dbReference type="Gene3D" id="2.60.40.1120">
    <property type="entry name" value="Carboxypeptidase-like, regulatory domain"/>
    <property type="match status" value="1"/>
</dbReference>
<dbReference type="EMBL" id="QREV01000067">
    <property type="protein sequence ID" value="RDU47659.1"/>
    <property type="molecule type" value="Genomic_DNA"/>
</dbReference>
<evidence type="ECO:0000259" key="9">
    <source>
        <dbReference type="Pfam" id="PF07715"/>
    </source>
</evidence>
<comment type="similarity">
    <text evidence="7">Belongs to the TonB-dependent receptor family.</text>
</comment>
<evidence type="ECO:0000256" key="2">
    <source>
        <dbReference type="ARBA" id="ARBA00022448"/>
    </source>
</evidence>
<dbReference type="EMBL" id="JACRTI010000067">
    <property type="protein sequence ID" value="MBC8603600.1"/>
    <property type="molecule type" value="Genomic_DNA"/>
</dbReference>
<evidence type="ECO:0000313" key="12">
    <source>
        <dbReference type="Proteomes" id="UP000256321"/>
    </source>
</evidence>
<evidence type="ECO:0000256" key="6">
    <source>
        <dbReference type="ARBA" id="ARBA00023237"/>
    </source>
</evidence>
<keyword evidence="11" id="KW-0675">Receptor</keyword>
<gene>
    <name evidence="11" type="ORF">DWU89_18405</name>
    <name evidence="10" type="ORF">H8784_17965</name>
</gene>
<comment type="subcellular location">
    <subcellularLocation>
        <location evidence="1 7">Cell outer membrane</location>
        <topology evidence="1 7">Multi-pass membrane protein</topology>
    </subcellularLocation>
</comment>
<dbReference type="Proteomes" id="UP000256321">
    <property type="component" value="Unassembled WGS sequence"/>
</dbReference>
<dbReference type="Pfam" id="PF07715">
    <property type="entry name" value="Plug"/>
    <property type="match status" value="1"/>
</dbReference>
<dbReference type="InterPro" id="IPR037066">
    <property type="entry name" value="Plug_dom_sf"/>
</dbReference>
<keyword evidence="5 7" id="KW-0472">Membrane</keyword>
<evidence type="ECO:0000313" key="10">
    <source>
        <dbReference type="EMBL" id="MBC8603600.1"/>
    </source>
</evidence>
<dbReference type="NCBIfam" id="TIGR04057">
    <property type="entry name" value="SusC_RagA_signa"/>
    <property type="match status" value="1"/>
</dbReference>
<sequence length="1033" mass="114220">MIKSICSSLIPKAVLLSVFLSPGYVISKAHAETYPINSIEQATGKITGRVVDAKGEPIPGANIAVKGTTIGTITDMDGNFSIDVNPNQILTISFIGYETKNVTISNQKTLNVVLKETVNELDELVVVSYGTQKKRDLTGSVSKIDADNLSDLPVGQFAQKLQGQVAGLQINQSTGQPGQGMAFRIRGAASINGGSEPLFVVDGMPISTGINNISPDEIETFSVLKDAAATSLYGSRAANGVILITTKRGKQGRTEVTFSANYGIQTLKGTKRMDVMDAREFATFQKEYLEDAGREIPAAYNDLSKYGKGTDWYELLTEDAPTQNYSLNINASKDKLNSSITLGYFNQQGVIRNSGFERFSLRANNDFQVNDRVKIGLNIAPVLQLFNNQNTDGDRQIISGAFITDPCISPYDENGNLTTALVSPSPLPFKWPNWIRALEEKTNDYKVFTLLSNAFLEADIWNGIKYKFQAGIDLGARNQRTFTPSTAGGGMGTPPPVKADGNYNSEFYYNWTIENMLMYDKTFGEHTVGALVGYTAQKYRREWGNLSGTDFPDDEIQWIDAAATKNGGSGVTEWALASMIGRVNYSFKDRYLLQATFRRDGCSRFGAGNKYANFPSVSAGWIASDEAFMEPVTPVMNYLKIRASYGLTGNYNLGSDYRHLANIGKADYVLGGTLAPGKAMSNIGNNMLTWEETKQLDLGIDMGFLNDRIYFMYDFYRKKVDGLLYQIDIPYSAGFGNIYSNIGDYKSWGHEITVQSRNLVGDFKWTTNLNLSFNRNEITRLGTNDTPLGGYGDQQDWNRLQVGEPIGVFMGYIFDGVYMTEAEYQSQPKHASSEVGTVRMKDISGPNGVPDGVIDTYDRTIIGDPNPDMLFGLSNEFAWKNFDLSILLTGQIGGDIIDATRENTLNLDGVFNVLKEVKDRWRSPENPGNGLIPKTKSGTTELYRFNHSGWVYDATYLTIKNITLGYTVPLPQNQYISKLRFYFTAQQLATFTKYPGMNPEISNNNSLSWNGLGVDRTTYPIPRTFSIGCNITF</sequence>
<dbReference type="Proteomes" id="UP000629596">
    <property type="component" value="Unassembled WGS sequence"/>
</dbReference>
<dbReference type="Gene3D" id="2.170.130.10">
    <property type="entry name" value="TonB-dependent receptor, plug domain"/>
    <property type="match status" value="1"/>
</dbReference>
<proteinExistence type="inferred from homology"/>
<protein>
    <submittedName>
        <fullName evidence="11">TonB-dependent receptor</fullName>
    </submittedName>
</protein>
<keyword evidence="3 7" id="KW-1134">Transmembrane beta strand</keyword>
<organism evidence="11 12">
    <name type="scientific">Parabacteroides acidifaciens</name>
    <dbReference type="NCBI Taxonomy" id="2290935"/>
    <lineage>
        <taxon>Bacteria</taxon>
        <taxon>Pseudomonadati</taxon>
        <taxon>Bacteroidota</taxon>
        <taxon>Bacteroidia</taxon>
        <taxon>Bacteroidales</taxon>
        <taxon>Tannerellaceae</taxon>
        <taxon>Parabacteroides</taxon>
    </lineage>
</organism>
<evidence type="ECO:0000256" key="1">
    <source>
        <dbReference type="ARBA" id="ARBA00004571"/>
    </source>
</evidence>
<accession>A0A3D8H9J0</accession>
<evidence type="ECO:0000256" key="4">
    <source>
        <dbReference type="ARBA" id="ARBA00022692"/>
    </source>
</evidence>
<reference evidence="10 13" key="2">
    <citation type="submission" date="2020-08" db="EMBL/GenBank/DDBJ databases">
        <title>Genome public.</title>
        <authorList>
            <person name="Liu C."/>
            <person name="Sun Q."/>
        </authorList>
    </citation>
    <scope>NUCLEOTIDE SEQUENCE [LARGE SCALE GENOMIC DNA]</scope>
    <source>
        <strain evidence="10 13">426_9</strain>
    </source>
</reference>